<dbReference type="EMBL" id="JAAGOA010000016">
    <property type="protein sequence ID" value="NEE02750.1"/>
    <property type="molecule type" value="Genomic_DNA"/>
</dbReference>
<organism evidence="8 9">
    <name type="scientific">Phytoactinopolyspora halotolerans</name>
    <dbReference type="NCBI Taxonomy" id="1981512"/>
    <lineage>
        <taxon>Bacteria</taxon>
        <taxon>Bacillati</taxon>
        <taxon>Actinomycetota</taxon>
        <taxon>Actinomycetes</taxon>
        <taxon>Jiangellales</taxon>
        <taxon>Jiangellaceae</taxon>
        <taxon>Phytoactinopolyspora</taxon>
    </lineage>
</organism>
<dbReference type="InterPro" id="IPR002173">
    <property type="entry name" value="Carboh/pur_kinase_PfkB_CS"/>
</dbReference>
<sequence>MILTFTPNPSVDRTIGVPHVHRGRVHQGTSSRIDPGGKGVNVARALSLHDAKAVAVIPIGGAEGRVLAGLLEESGVEVVGVPIAQPIRGNVTVTEPDGTTTKFNEPGPVLGGDERAELLGGVTAALSRSPRWLVCCGSLPGGLDDGFYARVVDAGRRRGVPVAVDTSGAALLRAARAGADLLKPNAHELAEVHGRALTTLGDVVDAARALLETAEPPSGAPATAQPASVAPPRAVLVSLGSHGAVLVTAGRPAVRAVAEPVVPRSTVGAGDALLAGYLYTRSASSTTAADDAGGHAADDAGGHAADDAGSHDADDAGSHDVGGDHADGPNELDALVAGVAWGTAAVRLPGSRMPGPDDVAGTRVRVEIDPDLDRHIHE</sequence>
<evidence type="ECO:0000313" key="8">
    <source>
        <dbReference type="EMBL" id="NEE02750.1"/>
    </source>
</evidence>
<keyword evidence="9" id="KW-1185">Reference proteome</keyword>
<protein>
    <submittedName>
        <fullName evidence="8">1-phosphofructokinase</fullName>
    </submittedName>
</protein>
<dbReference type="CDD" id="cd01164">
    <property type="entry name" value="FruK_PfkB_like"/>
    <property type="match status" value="1"/>
</dbReference>
<evidence type="ECO:0000256" key="4">
    <source>
        <dbReference type="ARBA" id="ARBA00022777"/>
    </source>
</evidence>
<comment type="similarity">
    <text evidence="1">Belongs to the carbohydrate kinase PfkB family.</text>
</comment>
<dbReference type="GO" id="GO:0016301">
    <property type="term" value="F:kinase activity"/>
    <property type="evidence" value="ECO:0007669"/>
    <property type="project" value="UniProtKB-KW"/>
</dbReference>
<dbReference type="PANTHER" id="PTHR46566:SF5">
    <property type="entry name" value="1-PHOSPHOFRUCTOKINASE"/>
    <property type="match status" value="1"/>
</dbReference>
<dbReference type="SUPFAM" id="SSF53613">
    <property type="entry name" value="Ribokinase-like"/>
    <property type="match status" value="1"/>
</dbReference>
<feature type="region of interest" description="Disordered" evidence="6">
    <location>
        <begin position="287"/>
        <end position="331"/>
    </location>
</feature>
<dbReference type="InterPro" id="IPR029056">
    <property type="entry name" value="Ribokinase-like"/>
</dbReference>
<evidence type="ECO:0000256" key="6">
    <source>
        <dbReference type="SAM" id="MobiDB-lite"/>
    </source>
</evidence>
<evidence type="ECO:0000256" key="2">
    <source>
        <dbReference type="ARBA" id="ARBA00022679"/>
    </source>
</evidence>
<dbReference type="GO" id="GO:0005524">
    <property type="term" value="F:ATP binding"/>
    <property type="evidence" value="ECO:0007669"/>
    <property type="project" value="UniProtKB-KW"/>
</dbReference>
<keyword evidence="4 8" id="KW-0418">Kinase</keyword>
<evidence type="ECO:0000313" key="9">
    <source>
        <dbReference type="Proteomes" id="UP000475214"/>
    </source>
</evidence>
<dbReference type="GO" id="GO:0005975">
    <property type="term" value="P:carbohydrate metabolic process"/>
    <property type="evidence" value="ECO:0007669"/>
    <property type="project" value="InterPro"/>
</dbReference>
<comment type="caution">
    <text evidence="8">The sequence shown here is derived from an EMBL/GenBank/DDBJ whole genome shotgun (WGS) entry which is preliminary data.</text>
</comment>
<evidence type="ECO:0000259" key="7">
    <source>
        <dbReference type="Pfam" id="PF00294"/>
    </source>
</evidence>
<evidence type="ECO:0000256" key="3">
    <source>
        <dbReference type="ARBA" id="ARBA00022741"/>
    </source>
</evidence>
<feature type="compositionally biased region" description="Basic and acidic residues" evidence="6">
    <location>
        <begin position="364"/>
        <end position="378"/>
    </location>
</feature>
<dbReference type="InterPro" id="IPR011611">
    <property type="entry name" value="PfkB_dom"/>
</dbReference>
<reference evidence="8 9" key="1">
    <citation type="submission" date="2020-02" db="EMBL/GenBank/DDBJ databases">
        <authorList>
            <person name="Li X.-J."/>
            <person name="Han X.-M."/>
        </authorList>
    </citation>
    <scope>NUCLEOTIDE SEQUENCE [LARGE SCALE GENOMIC DNA]</scope>
    <source>
        <strain evidence="8 9">CCTCC AB 2017055</strain>
    </source>
</reference>
<accession>A0A6L9SFB1</accession>
<dbReference type="Pfam" id="PF00294">
    <property type="entry name" value="PfkB"/>
    <property type="match status" value="1"/>
</dbReference>
<name>A0A6L9SFB1_9ACTN</name>
<keyword evidence="5" id="KW-0067">ATP-binding</keyword>
<dbReference type="PROSITE" id="PS00584">
    <property type="entry name" value="PFKB_KINASES_2"/>
    <property type="match status" value="1"/>
</dbReference>
<evidence type="ECO:0000256" key="5">
    <source>
        <dbReference type="ARBA" id="ARBA00022840"/>
    </source>
</evidence>
<dbReference type="InterPro" id="IPR017583">
    <property type="entry name" value="Tagatose/fructose_Pkinase"/>
</dbReference>
<dbReference type="PANTHER" id="PTHR46566">
    <property type="entry name" value="1-PHOSPHOFRUCTOKINASE-RELATED"/>
    <property type="match status" value="1"/>
</dbReference>
<dbReference type="RefSeq" id="WP_163741580.1">
    <property type="nucleotide sequence ID" value="NZ_JAAGOA010000016.1"/>
</dbReference>
<feature type="domain" description="Carbohydrate kinase PfkB" evidence="7">
    <location>
        <begin position="21"/>
        <end position="283"/>
    </location>
</feature>
<dbReference type="GO" id="GO:0016773">
    <property type="term" value="F:phosphotransferase activity, alcohol group as acceptor"/>
    <property type="evidence" value="ECO:0007669"/>
    <property type="project" value="InterPro"/>
</dbReference>
<keyword evidence="3" id="KW-0547">Nucleotide-binding</keyword>
<proteinExistence type="inferred from homology"/>
<gene>
    <name evidence="8" type="ORF">G1H10_21525</name>
</gene>
<keyword evidence="2" id="KW-0808">Transferase</keyword>
<evidence type="ECO:0000256" key="1">
    <source>
        <dbReference type="ARBA" id="ARBA00010688"/>
    </source>
</evidence>
<feature type="compositionally biased region" description="Basic and acidic residues" evidence="6">
    <location>
        <begin position="292"/>
        <end position="328"/>
    </location>
</feature>
<dbReference type="Gene3D" id="3.40.1190.20">
    <property type="match status" value="1"/>
</dbReference>
<dbReference type="Proteomes" id="UP000475214">
    <property type="component" value="Unassembled WGS sequence"/>
</dbReference>
<feature type="region of interest" description="Disordered" evidence="6">
    <location>
        <begin position="347"/>
        <end position="378"/>
    </location>
</feature>
<dbReference type="AlphaFoldDB" id="A0A6L9SFB1"/>